<proteinExistence type="predicted"/>
<accession>A0ABS4KM14</accession>
<name>A0ABS4KM14_9FIRM</name>
<protein>
    <submittedName>
        <fullName evidence="1">Rubrerythrin</fullName>
    </submittedName>
</protein>
<dbReference type="EMBL" id="JAGGLI010000027">
    <property type="protein sequence ID" value="MBP2028380.1"/>
    <property type="molecule type" value="Genomic_DNA"/>
</dbReference>
<comment type="caution">
    <text evidence="1">The sequence shown here is derived from an EMBL/GenBank/DDBJ whole genome shotgun (WGS) entry which is preliminary data.</text>
</comment>
<dbReference type="RefSeq" id="WP_209661431.1">
    <property type="nucleotide sequence ID" value="NZ_JAGGLI010000027.1"/>
</dbReference>
<reference evidence="1 2" key="1">
    <citation type="submission" date="2021-03" db="EMBL/GenBank/DDBJ databases">
        <title>Genomic Encyclopedia of Type Strains, Phase IV (KMG-IV): sequencing the most valuable type-strain genomes for metagenomic binning, comparative biology and taxonomic classification.</title>
        <authorList>
            <person name="Goeker M."/>
        </authorList>
    </citation>
    <scope>NUCLEOTIDE SEQUENCE [LARGE SCALE GENOMIC DNA]</scope>
    <source>
        <strain evidence="1 2">DSM 27512</strain>
    </source>
</reference>
<evidence type="ECO:0000313" key="2">
    <source>
        <dbReference type="Proteomes" id="UP001314903"/>
    </source>
</evidence>
<keyword evidence="2" id="KW-1185">Reference proteome</keyword>
<evidence type="ECO:0000313" key="1">
    <source>
        <dbReference type="EMBL" id="MBP2028380.1"/>
    </source>
</evidence>
<organism evidence="1 2">
    <name type="scientific">Acetoanaerobium pronyense</name>
    <dbReference type="NCBI Taxonomy" id="1482736"/>
    <lineage>
        <taxon>Bacteria</taxon>
        <taxon>Bacillati</taxon>
        <taxon>Bacillota</taxon>
        <taxon>Clostridia</taxon>
        <taxon>Peptostreptococcales</taxon>
        <taxon>Filifactoraceae</taxon>
        <taxon>Acetoanaerobium</taxon>
    </lineage>
</organism>
<dbReference type="Proteomes" id="UP001314903">
    <property type="component" value="Unassembled WGS sequence"/>
</dbReference>
<gene>
    <name evidence="1" type="ORF">J2Z35_002181</name>
</gene>
<sequence length="54" mass="6485">MGDKDKKICKLAKEDYLKDEFKKYKELVKDARYVCRKCGRVAVKEKRLCKPEKM</sequence>